<dbReference type="GeneID" id="100027861"/>
<proteinExistence type="predicted"/>
<feature type="transmembrane region" description="Helical" evidence="6">
    <location>
        <begin position="70"/>
        <end position="89"/>
    </location>
</feature>
<feature type="transmembrane region" description="Helical" evidence="6">
    <location>
        <begin position="212"/>
        <end position="230"/>
    </location>
</feature>
<evidence type="ECO:0000256" key="3">
    <source>
        <dbReference type="ARBA" id="ARBA00023098"/>
    </source>
</evidence>
<dbReference type="GO" id="GO:0016717">
    <property type="term" value="F:oxidoreductase activity, acting on paired donors, with oxidation of a pair of donors resulting in the reduction of molecular oxygen to two molecules of water"/>
    <property type="evidence" value="ECO:0000318"/>
    <property type="project" value="GO_Central"/>
</dbReference>
<accession>A0A5F8HCJ0</accession>
<evidence type="ECO:0000256" key="2">
    <source>
        <dbReference type="ARBA" id="ARBA00022832"/>
    </source>
</evidence>
<dbReference type="GO" id="GO:0006629">
    <property type="term" value="P:lipid metabolic process"/>
    <property type="evidence" value="ECO:0000318"/>
    <property type="project" value="GO_Central"/>
</dbReference>
<keyword evidence="3" id="KW-0443">Lipid metabolism</keyword>
<feature type="transmembrane region" description="Helical" evidence="6">
    <location>
        <begin position="183"/>
        <end position="205"/>
    </location>
</feature>
<keyword evidence="6" id="KW-0472">Membrane</keyword>
<dbReference type="GeneTree" id="ENSGT00950000182990"/>
<dbReference type="FunCoup" id="A0A5F8HCJ0">
    <property type="interactions" value="7"/>
</dbReference>
<reference evidence="8" key="2">
    <citation type="submission" date="2025-08" db="UniProtKB">
        <authorList>
            <consortium name="Ensembl"/>
        </authorList>
    </citation>
    <scope>IDENTIFICATION</scope>
</reference>
<dbReference type="InterPro" id="IPR005804">
    <property type="entry name" value="FA_desaturase_dom"/>
</dbReference>
<dbReference type="STRING" id="13616.ENSMODP00000057636"/>
<dbReference type="KEGG" id="mdo:100027861"/>
<evidence type="ECO:0000256" key="4">
    <source>
        <dbReference type="ARBA" id="ARBA00023160"/>
    </source>
</evidence>
<dbReference type="Proteomes" id="UP000002280">
    <property type="component" value="Chromosome 2"/>
</dbReference>
<dbReference type="OMA" id="IHQMTHG"/>
<sequence length="374" mass="42206">MEPEGRRRVAENPDCSQQSAKETETPESPACSGNCSDTGPAGVREEGMLMRELEALVQDVVKTSSWWEQYGLDCFIIALNFLALPLGFLCLRSQSILVFALGIIILGVVHHTFTVKGSHLASHGALSKSKPWSRFWVLFFVEVCTSFTAEQGTHGHVKLHHGYTNVVGLGDSSTWKLPILNRYVYMFLAPFMIPIITPLVALGLLRKEEPRVVLRTLCLMSLGLFSHYWLLIKVSGFQSSGFALLCMFVSRGLLAHPYLHVNIFQHIGLPMFSLDKKPQRIHMMSLGVLNLPRNPILDWTFGHSIISCHVEHHLFPRLSDNMCLKVKPVVSQFLRRNQLPYNEDSYLSRFGLFLSRYEELMVQAPPITDIVGLQ</sequence>
<feature type="transmembrane region" description="Helical" evidence="6">
    <location>
        <begin position="96"/>
        <end position="113"/>
    </location>
</feature>
<name>A0A5F8HCJ0_MONDO</name>
<keyword evidence="6" id="KW-1133">Transmembrane helix</keyword>
<reference evidence="8 9" key="1">
    <citation type="journal article" date="2007" name="Nature">
        <title>Genome of the marsupial Monodelphis domestica reveals innovation in non-coding sequences.</title>
        <authorList>
            <person name="Mikkelsen T.S."/>
            <person name="Wakefield M.J."/>
            <person name="Aken B."/>
            <person name="Amemiya C.T."/>
            <person name="Chang J.L."/>
            <person name="Duke S."/>
            <person name="Garber M."/>
            <person name="Gentles A.J."/>
            <person name="Goodstadt L."/>
            <person name="Heger A."/>
            <person name="Jurka J."/>
            <person name="Kamal M."/>
            <person name="Mauceli E."/>
            <person name="Searle S.M."/>
            <person name="Sharpe T."/>
            <person name="Baker M.L."/>
            <person name="Batzer M.A."/>
            <person name="Benos P.V."/>
            <person name="Belov K."/>
            <person name="Clamp M."/>
            <person name="Cook A."/>
            <person name="Cuff J."/>
            <person name="Das R."/>
            <person name="Davidow L."/>
            <person name="Deakin J.E."/>
            <person name="Fazzari M.J."/>
            <person name="Glass J.L."/>
            <person name="Grabherr M."/>
            <person name="Greally J.M."/>
            <person name="Gu W."/>
            <person name="Hore T.A."/>
            <person name="Huttley G.A."/>
            <person name="Kleber M."/>
            <person name="Jirtle R.L."/>
            <person name="Koina E."/>
            <person name="Lee J.T."/>
            <person name="Mahony S."/>
            <person name="Marra M.A."/>
            <person name="Miller R.D."/>
            <person name="Nicholls R.D."/>
            <person name="Oda M."/>
            <person name="Papenfuss A.T."/>
            <person name="Parra Z.E."/>
            <person name="Pollock D.D."/>
            <person name="Ray D.A."/>
            <person name="Schein J.E."/>
            <person name="Speed T.P."/>
            <person name="Thompson K."/>
            <person name="VandeBerg J.L."/>
            <person name="Wade C.M."/>
            <person name="Walker J.A."/>
            <person name="Waters P.D."/>
            <person name="Webber C."/>
            <person name="Weidman J.R."/>
            <person name="Xie X."/>
            <person name="Zody M.C."/>
            <person name="Baldwin J."/>
            <person name="Abdouelleil A."/>
            <person name="Abdulkadir J."/>
            <person name="Abebe A."/>
            <person name="Abera B."/>
            <person name="Abreu J."/>
            <person name="Acer S.C."/>
            <person name="Aftuck L."/>
            <person name="Alexander A."/>
            <person name="An P."/>
            <person name="Anderson E."/>
            <person name="Anderson S."/>
            <person name="Arachi H."/>
            <person name="Azer M."/>
            <person name="Bachantsang P."/>
            <person name="Barry A."/>
            <person name="Bayul T."/>
            <person name="Berlin A."/>
            <person name="Bessette D."/>
            <person name="Bloom T."/>
            <person name="Bloom T."/>
            <person name="Boguslavskiy L."/>
            <person name="Bonnet C."/>
            <person name="Boukhgalter B."/>
            <person name="Bourzgui I."/>
            <person name="Brown A."/>
            <person name="Cahill P."/>
            <person name="Channer S."/>
            <person name="Cheshatsang Y."/>
            <person name="Chuda L."/>
            <person name="Citroen M."/>
            <person name="Collymore A."/>
            <person name="Cooke P."/>
            <person name="Costello M."/>
            <person name="D'Aco K."/>
            <person name="Daza R."/>
            <person name="De Haan G."/>
            <person name="DeGray S."/>
            <person name="DeMaso C."/>
            <person name="Dhargay N."/>
            <person name="Dooley K."/>
            <person name="Dooley E."/>
            <person name="Doricent M."/>
            <person name="Dorje P."/>
            <person name="Dorjee K."/>
            <person name="Dupes A."/>
            <person name="Elong R."/>
            <person name="Falk J."/>
            <person name="Farina A."/>
            <person name="Faro S."/>
            <person name="Ferguson D."/>
            <person name="Fisher S."/>
            <person name="Foley C.D."/>
            <person name="Franke A."/>
            <person name="Friedrich D."/>
            <person name="Gadbois L."/>
            <person name="Gearin G."/>
            <person name="Gearin C.R."/>
            <person name="Giannoukos G."/>
            <person name="Goode T."/>
            <person name="Graham J."/>
            <person name="Grandbois E."/>
            <person name="Grewal S."/>
            <person name="Gyaltsen K."/>
            <person name="Hafez N."/>
            <person name="Hagos B."/>
            <person name="Hall J."/>
            <person name="Henson C."/>
            <person name="Hollinger A."/>
            <person name="Honan T."/>
            <person name="Huard M.D."/>
            <person name="Hughes L."/>
            <person name="Hurhula B."/>
            <person name="Husby M.E."/>
            <person name="Kamat A."/>
            <person name="Kanga B."/>
            <person name="Kashin S."/>
            <person name="Khazanovich D."/>
            <person name="Kisner P."/>
            <person name="Lance K."/>
            <person name="Lara M."/>
            <person name="Lee W."/>
            <person name="Lennon N."/>
            <person name="Letendre F."/>
            <person name="LeVine R."/>
            <person name="Lipovsky A."/>
            <person name="Liu X."/>
            <person name="Liu J."/>
            <person name="Liu S."/>
            <person name="Lokyitsang T."/>
            <person name="Lokyitsang Y."/>
            <person name="Lubonja R."/>
            <person name="Lui A."/>
            <person name="MacDonald P."/>
            <person name="Magnisalis V."/>
            <person name="Maru K."/>
            <person name="Matthews C."/>
            <person name="McCusker W."/>
            <person name="McDonough S."/>
            <person name="Mehta T."/>
            <person name="Meldrim J."/>
            <person name="Meneus L."/>
            <person name="Mihai O."/>
            <person name="Mihalev A."/>
            <person name="Mihova T."/>
            <person name="Mittelman R."/>
            <person name="Mlenga V."/>
            <person name="Montmayeur A."/>
            <person name="Mulrain L."/>
            <person name="Navidi A."/>
            <person name="Naylor J."/>
            <person name="Negash T."/>
            <person name="Nguyen T."/>
            <person name="Nguyen N."/>
            <person name="Nicol R."/>
            <person name="Norbu C."/>
            <person name="Norbu N."/>
            <person name="Novod N."/>
            <person name="O'Neill B."/>
            <person name="Osman S."/>
            <person name="Markiewicz E."/>
            <person name="Oyono O.L."/>
            <person name="Patti C."/>
            <person name="Phunkhang P."/>
            <person name="Pierre F."/>
            <person name="Priest M."/>
            <person name="Raghuraman S."/>
            <person name="Rege F."/>
            <person name="Reyes R."/>
            <person name="Rise C."/>
            <person name="Rogov P."/>
            <person name="Ross K."/>
            <person name="Ryan E."/>
            <person name="Settipalli S."/>
            <person name="Shea T."/>
            <person name="Sherpa N."/>
            <person name="Shi L."/>
            <person name="Shih D."/>
            <person name="Sparrow T."/>
            <person name="Spaulding J."/>
            <person name="Stalker J."/>
            <person name="Stange-Thomann N."/>
            <person name="Stavropoulos S."/>
            <person name="Stone C."/>
            <person name="Strader C."/>
            <person name="Tesfaye S."/>
            <person name="Thomson T."/>
            <person name="Thoulutsang Y."/>
            <person name="Thoulutsang D."/>
            <person name="Topham K."/>
            <person name="Topping I."/>
            <person name="Tsamla T."/>
            <person name="Vassiliev H."/>
            <person name="Vo A."/>
            <person name="Wangchuk T."/>
            <person name="Wangdi T."/>
            <person name="Weiand M."/>
            <person name="Wilkinson J."/>
            <person name="Wilson A."/>
            <person name="Yadav S."/>
            <person name="Young G."/>
            <person name="Yu Q."/>
            <person name="Zembek L."/>
            <person name="Zhong D."/>
            <person name="Zimmer A."/>
            <person name="Zwirko Z."/>
            <person name="Jaffe D.B."/>
            <person name="Alvarez P."/>
            <person name="Brockman W."/>
            <person name="Butler J."/>
            <person name="Chin C."/>
            <person name="Gnerre S."/>
            <person name="MacCallum I."/>
            <person name="Graves J.A."/>
            <person name="Ponting C.P."/>
            <person name="Breen M."/>
            <person name="Samollow P.B."/>
            <person name="Lander E.S."/>
            <person name="Lindblad-Toh K."/>
        </authorList>
    </citation>
    <scope>NUCLEOTIDE SEQUENCE [LARGE SCALE GENOMIC DNA]</scope>
</reference>
<evidence type="ECO:0000313" key="9">
    <source>
        <dbReference type="Proteomes" id="UP000002280"/>
    </source>
</evidence>
<keyword evidence="6" id="KW-0812">Transmembrane</keyword>
<feature type="region of interest" description="Disordered" evidence="5">
    <location>
        <begin position="1"/>
        <end position="37"/>
    </location>
</feature>
<evidence type="ECO:0000256" key="6">
    <source>
        <dbReference type="SAM" id="Phobius"/>
    </source>
</evidence>
<evidence type="ECO:0000256" key="1">
    <source>
        <dbReference type="ARBA" id="ARBA00022516"/>
    </source>
</evidence>
<dbReference type="Pfam" id="PF00487">
    <property type="entry name" value="FA_desaturase"/>
    <property type="match status" value="1"/>
</dbReference>
<dbReference type="OrthoDB" id="8734935at2759"/>
<protein>
    <submittedName>
        <fullName evidence="8">Fatty acid desaturase 6</fullName>
    </submittedName>
</protein>
<keyword evidence="2" id="KW-0276">Fatty acid metabolism</keyword>
<dbReference type="InterPro" id="IPR012171">
    <property type="entry name" value="Fatty_acid_desaturase"/>
</dbReference>
<feature type="compositionally biased region" description="Basic and acidic residues" evidence="5">
    <location>
        <begin position="1"/>
        <end position="11"/>
    </location>
</feature>
<dbReference type="CTD" id="283985"/>
<feature type="domain" description="Fatty acid desaturase" evidence="7">
    <location>
        <begin position="96"/>
        <end position="343"/>
    </location>
</feature>
<dbReference type="RefSeq" id="XP_007482739.1">
    <property type="nucleotide sequence ID" value="XM_007482677.3"/>
</dbReference>
<keyword evidence="9" id="KW-1185">Reference proteome</keyword>
<dbReference type="Bgee" id="ENSMODG00000049018">
    <property type="expression patterns" value="Expressed in liver and 10 other cell types or tissues"/>
</dbReference>
<keyword evidence="4" id="KW-0275">Fatty acid biosynthesis</keyword>
<reference evidence="8" key="3">
    <citation type="submission" date="2025-09" db="UniProtKB">
        <authorList>
            <consortium name="Ensembl"/>
        </authorList>
    </citation>
    <scope>IDENTIFICATION</scope>
</reference>
<evidence type="ECO:0000259" key="7">
    <source>
        <dbReference type="Pfam" id="PF00487"/>
    </source>
</evidence>
<keyword evidence="1" id="KW-0444">Lipid biosynthesis</keyword>
<dbReference type="PANTHER" id="PTHR19353">
    <property type="entry name" value="FATTY ACID DESATURASE 2"/>
    <property type="match status" value="1"/>
</dbReference>
<dbReference type="GO" id="GO:0016020">
    <property type="term" value="C:membrane"/>
    <property type="evidence" value="ECO:0000318"/>
    <property type="project" value="GO_Central"/>
</dbReference>
<gene>
    <name evidence="8" type="primary">FADS6</name>
</gene>
<dbReference type="PANTHER" id="PTHR19353:SF13">
    <property type="entry name" value="FATTY ACID DESATURASE 6"/>
    <property type="match status" value="1"/>
</dbReference>
<evidence type="ECO:0000313" key="8">
    <source>
        <dbReference type="Ensembl" id="ENSMODP00000057636.1"/>
    </source>
</evidence>
<dbReference type="InParanoid" id="A0A5F8HCJ0"/>
<dbReference type="GO" id="GO:0006633">
    <property type="term" value="P:fatty acid biosynthetic process"/>
    <property type="evidence" value="ECO:0007669"/>
    <property type="project" value="UniProtKB-KW"/>
</dbReference>
<organism evidence="8 9">
    <name type="scientific">Monodelphis domestica</name>
    <name type="common">Gray short-tailed opossum</name>
    <dbReference type="NCBI Taxonomy" id="13616"/>
    <lineage>
        <taxon>Eukaryota</taxon>
        <taxon>Metazoa</taxon>
        <taxon>Chordata</taxon>
        <taxon>Craniata</taxon>
        <taxon>Vertebrata</taxon>
        <taxon>Euteleostomi</taxon>
        <taxon>Mammalia</taxon>
        <taxon>Metatheria</taxon>
        <taxon>Didelphimorphia</taxon>
        <taxon>Didelphidae</taxon>
        <taxon>Monodelphis</taxon>
    </lineage>
</organism>
<dbReference type="Ensembl" id="ENSMODT00000077141.1">
    <property type="protein sequence ID" value="ENSMODP00000057636.1"/>
    <property type="gene ID" value="ENSMODG00000049018.1"/>
</dbReference>
<dbReference type="AlphaFoldDB" id="A0A5F8HCJ0"/>
<evidence type="ECO:0000256" key="5">
    <source>
        <dbReference type="SAM" id="MobiDB-lite"/>
    </source>
</evidence>